<dbReference type="OrthoDB" id="20872at2759"/>
<gene>
    <name evidence="2" type="ORF">HU200_041814</name>
</gene>
<dbReference type="InterPro" id="IPR019734">
    <property type="entry name" value="TPR_rpt"/>
</dbReference>
<dbReference type="SMART" id="SM00028">
    <property type="entry name" value="TPR"/>
    <property type="match status" value="2"/>
</dbReference>
<dbReference type="InterPro" id="IPR036770">
    <property type="entry name" value="Ankyrin_rpt-contain_sf"/>
</dbReference>
<evidence type="ECO:0000313" key="2">
    <source>
        <dbReference type="EMBL" id="KAF8689490.1"/>
    </source>
</evidence>
<dbReference type="InterPro" id="IPR002110">
    <property type="entry name" value="Ankyrin_rpt"/>
</dbReference>
<comment type="caution">
    <text evidence="2">The sequence shown here is derived from an EMBL/GenBank/DDBJ whole genome shotgun (WGS) entry which is preliminary data.</text>
</comment>
<organism evidence="2 3">
    <name type="scientific">Digitaria exilis</name>
    <dbReference type="NCBI Taxonomy" id="1010633"/>
    <lineage>
        <taxon>Eukaryota</taxon>
        <taxon>Viridiplantae</taxon>
        <taxon>Streptophyta</taxon>
        <taxon>Embryophyta</taxon>
        <taxon>Tracheophyta</taxon>
        <taxon>Spermatophyta</taxon>
        <taxon>Magnoliopsida</taxon>
        <taxon>Liliopsida</taxon>
        <taxon>Poales</taxon>
        <taxon>Poaceae</taxon>
        <taxon>PACMAD clade</taxon>
        <taxon>Panicoideae</taxon>
        <taxon>Panicodae</taxon>
        <taxon>Paniceae</taxon>
        <taxon>Anthephorinae</taxon>
        <taxon>Digitaria</taxon>
    </lineage>
</organism>
<dbReference type="InterPro" id="IPR011990">
    <property type="entry name" value="TPR-like_helical_dom_sf"/>
</dbReference>
<dbReference type="SUPFAM" id="SSF48452">
    <property type="entry name" value="TPR-like"/>
    <property type="match status" value="1"/>
</dbReference>
<dbReference type="Gene3D" id="1.25.40.20">
    <property type="entry name" value="Ankyrin repeat-containing domain"/>
    <property type="match status" value="2"/>
</dbReference>
<dbReference type="Proteomes" id="UP000636709">
    <property type="component" value="Unassembled WGS sequence"/>
</dbReference>
<proteinExistence type="predicted"/>
<dbReference type="Pfam" id="PF00023">
    <property type="entry name" value="Ank"/>
    <property type="match status" value="2"/>
</dbReference>
<dbReference type="PROSITE" id="PS50297">
    <property type="entry name" value="ANK_REP_REGION"/>
    <property type="match status" value="1"/>
</dbReference>
<dbReference type="EMBL" id="JACEFO010002015">
    <property type="protein sequence ID" value="KAF8689490.1"/>
    <property type="molecule type" value="Genomic_DNA"/>
</dbReference>
<dbReference type="Gene3D" id="1.25.40.10">
    <property type="entry name" value="Tetratricopeptide repeat domain"/>
    <property type="match status" value="1"/>
</dbReference>
<feature type="repeat" description="ANK" evidence="1">
    <location>
        <begin position="98"/>
        <end position="130"/>
    </location>
</feature>
<dbReference type="PANTHER" id="PTHR46224:SF68">
    <property type="entry name" value="OS08G0325400 PROTEIN"/>
    <property type="match status" value="1"/>
</dbReference>
<sequence>MQYMLLQAACDGDLRLFKRLVRALDKGRGRLKEAVEAARTDGGNGALHLAAGAVRMEVCSYLVEGLRVDVNAVDDKGDCEMVQLLLAKGAFVDPLAVECGTPLHVAAKERQAGAMKILLDHNADAINVSSVECVKLLVQAGADVSSDCVSTALIDSNLGNECSTECLNFLLDSGASHNVPDDAMDLDPEDATLLSNRSLCWLRMGDAEKALQDAVECKEMRPDWPKACYRQGAALLLMKDYKRACEALFDGFKLDPENAEIENALRQAMELVKISDSTRAG</sequence>
<dbReference type="PROSITE" id="PS50088">
    <property type="entry name" value="ANK_REPEAT"/>
    <property type="match status" value="1"/>
</dbReference>
<name>A0A835EGD3_9POAL</name>
<dbReference type="AlphaFoldDB" id="A0A835EGD3"/>
<evidence type="ECO:0000313" key="3">
    <source>
        <dbReference type="Proteomes" id="UP000636709"/>
    </source>
</evidence>
<keyword evidence="1" id="KW-0040">ANK repeat</keyword>
<dbReference type="SMART" id="SM00248">
    <property type="entry name" value="ANK"/>
    <property type="match status" value="3"/>
</dbReference>
<dbReference type="InterPro" id="IPR051616">
    <property type="entry name" value="Cul2-RING_E3_ligase_SR"/>
</dbReference>
<accession>A0A835EGD3</accession>
<protein>
    <submittedName>
        <fullName evidence="2">Uncharacterized protein</fullName>
    </submittedName>
</protein>
<evidence type="ECO:0000256" key="1">
    <source>
        <dbReference type="PROSITE-ProRule" id="PRU00023"/>
    </source>
</evidence>
<keyword evidence="3" id="KW-1185">Reference proteome</keyword>
<dbReference type="PANTHER" id="PTHR46224">
    <property type="entry name" value="ANKYRIN REPEAT FAMILY PROTEIN"/>
    <property type="match status" value="1"/>
</dbReference>
<dbReference type="SUPFAM" id="SSF48403">
    <property type="entry name" value="Ankyrin repeat"/>
    <property type="match status" value="1"/>
</dbReference>
<reference evidence="2" key="1">
    <citation type="submission" date="2020-07" db="EMBL/GenBank/DDBJ databases">
        <title>Genome sequence and genetic diversity analysis of an under-domesticated orphan crop, white fonio (Digitaria exilis).</title>
        <authorList>
            <person name="Bennetzen J.L."/>
            <person name="Chen S."/>
            <person name="Ma X."/>
            <person name="Wang X."/>
            <person name="Yssel A.E.J."/>
            <person name="Chaluvadi S.R."/>
            <person name="Johnson M."/>
            <person name="Gangashetty P."/>
            <person name="Hamidou F."/>
            <person name="Sanogo M.D."/>
            <person name="Zwaenepoel A."/>
            <person name="Wallace J."/>
            <person name="Van De Peer Y."/>
            <person name="Van Deynze A."/>
        </authorList>
    </citation>
    <scope>NUCLEOTIDE SEQUENCE</scope>
    <source>
        <tissue evidence="2">Leaves</tissue>
    </source>
</reference>